<dbReference type="EMBL" id="JAJEQF010000043">
    <property type="protein sequence ID" value="MCC2168701.1"/>
    <property type="molecule type" value="Genomic_DNA"/>
</dbReference>
<keyword evidence="4" id="KW-0456">Lyase</keyword>
<dbReference type="Pfam" id="PF00155">
    <property type="entry name" value="Aminotran_1_2"/>
    <property type="match status" value="1"/>
</dbReference>
<accession>A0AAE3AXQ5</accession>
<evidence type="ECO:0000256" key="4">
    <source>
        <dbReference type="ARBA" id="ARBA00023239"/>
    </source>
</evidence>
<name>A0AAE3AXQ5_9FIRM</name>
<evidence type="ECO:0000256" key="1">
    <source>
        <dbReference type="ARBA" id="ARBA00001933"/>
    </source>
</evidence>
<dbReference type="Gene3D" id="3.90.1150.10">
    <property type="entry name" value="Aspartate Aminotransferase, domain 1"/>
    <property type="match status" value="1"/>
</dbReference>
<keyword evidence="8" id="KW-1185">Reference proteome</keyword>
<evidence type="ECO:0000313" key="8">
    <source>
        <dbReference type="Proteomes" id="UP001199355"/>
    </source>
</evidence>
<dbReference type="GO" id="GO:0008483">
    <property type="term" value="F:transaminase activity"/>
    <property type="evidence" value="ECO:0007669"/>
    <property type="project" value="UniProtKB-KW"/>
</dbReference>
<dbReference type="RefSeq" id="WP_308728849.1">
    <property type="nucleotide sequence ID" value="NZ_JAJEQF010000043.1"/>
</dbReference>
<evidence type="ECO:0000313" key="7">
    <source>
        <dbReference type="EMBL" id="MCC2168701.1"/>
    </source>
</evidence>
<evidence type="ECO:0000256" key="2">
    <source>
        <dbReference type="ARBA" id="ARBA00012224"/>
    </source>
</evidence>
<dbReference type="Proteomes" id="UP001199355">
    <property type="component" value="Unassembled WGS sequence"/>
</dbReference>
<reference evidence="7 8" key="1">
    <citation type="submission" date="2021-10" db="EMBL/GenBank/DDBJ databases">
        <title>Anaerobic single-cell dispensing facilitates the cultivation of human gut bacteria.</title>
        <authorList>
            <person name="Afrizal A."/>
        </authorList>
    </citation>
    <scope>NUCLEOTIDE SEQUENCE [LARGE SCALE GENOMIC DNA]</scope>
    <source>
        <strain evidence="7 8">CLA-AA-H244</strain>
    </source>
</reference>
<comment type="cofactor">
    <cofactor evidence="1">
        <name>pyridoxal 5'-phosphate</name>
        <dbReference type="ChEBI" id="CHEBI:597326"/>
    </cofactor>
</comment>
<feature type="domain" description="Aminotransferase class I/classII large" evidence="6">
    <location>
        <begin position="44"/>
        <end position="381"/>
    </location>
</feature>
<dbReference type="AlphaFoldDB" id="A0AAE3AXQ5"/>
<sequence length="401" mass="46038">MKYDFTSVIDRTGKDSIAWENIPVPNAEIAEGFDRIPMWVADMNFQTAPSVCEAITKRLEHQVFGYFNPSEEYYNSIINWQKVRNGVEGLTKEAIGYENGVLGGVVAALQAFSAPGEAILVHSPTYTGFTSVLNNNGRRAVHTELKRDAEGIWRMDYADMDKKIKENHIHLAIFCSPHNPSGRVWKREEIEAAMEVYRKNDCIVISDEIWSDLTLGNRQHIPTQTVSEDAKNRTIAMYAPTKTFNLAGLIGSYHIVYNPYLRDRMDKQTSLFHYNNMNIFSMHGLIGAYSKDGQEWADELKAVLTENMEWAYDFITKNWDGVELAKPEGTYMLYLDCHKWCEAHHKTMDELLQAGVKVGVIWQDGRAFFYPDSIRMNLAQPFSRVQEAFHRLDKYVFRAES</sequence>
<protein>
    <recommendedName>
        <fullName evidence="2">cysteine-S-conjugate beta-lyase</fullName>
        <ecNumber evidence="2">4.4.1.13</ecNumber>
    </recommendedName>
</protein>
<comment type="similarity">
    <text evidence="5">Belongs to the class-II pyridoxal-phosphate-dependent aminotransferase family. MalY/PatB cystathionine beta-lyase subfamily.</text>
</comment>
<dbReference type="CDD" id="cd00609">
    <property type="entry name" value="AAT_like"/>
    <property type="match status" value="1"/>
</dbReference>
<gene>
    <name evidence="7" type="ORF">LKD45_13565</name>
</gene>
<dbReference type="GO" id="GO:0030170">
    <property type="term" value="F:pyridoxal phosphate binding"/>
    <property type="evidence" value="ECO:0007669"/>
    <property type="project" value="InterPro"/>
</dbReference>
<dbReference type="GO" id="GO:0047804">
    <property type="term" value="F:cysteine-S-conjugate beta-lyase activity"/>
    <property type="evidence" value="ECO:0007669"/>
    <property type="project" value="UniProtKB-EC"/>
</dbReference>
<dbReference type="Gene3D" id="3.40.640.10">
    <property type="entry name" value="Type I PLP-dependent aspartate aminotransferase-like (Major domain)"/>
    <property type="match status" value="1"/>
</dbReference>
<evidence type="ECO:0000256" key="3">
    <source>
        <dbReference type="ARBA" id="ARBA00022898"/>
    </source>
</evidence>
<keyword evidence="7" id="KW-0808">Transferase</keyword>
<dbReference type="InterPro" id="IPR015424">
    <property type="entry name" value="PyrdxlP-dep_Trfase"/>
</dbReference>
<dbReference type="InterPro" id="IPR004839">
    <property type="entry name" value="Aminotransferase_I/II_large"/>
</dbReference>
<dbReference type="InterPro" id="IPR051798">
    <property type="entry name" value="Class-II_PLP-Dep_Aminotrans"/>
</dbReference>
<proteinExistence type="inferred from homology"/>
<keyword evidence="3" id="KW-0663">Pyridoxal phosphate</keyword>
<dbReference type="PANTHER" id="PTHR43525">
    <property type="entry name" value="PROTEIN MALY"/>
    <property type="match status" value="1"/>
</dbReference>
<keyword evidence="7" id="KW-0032">Aminotransferase</keyword>
<dbReference type="EC" id="4.4.1.13" evidence="2"/>
<dbReference type="InterPro" id="IPR015421">
    <property type="entry name" value="PyrdxlP-dep_Trfase_major"/>
</dbReference>
<organism evidence="7 8">
    <name type="scientific">Gallintestinimicrobium propionicum</name>
    <dbReference type="NCBI Taxonomy" id="2981770"/>
    <lineage>
        <taxon>Bacteria</taxon>
        <taxon>Bacillati</taxon>
        <taxon>Bacillota</taxon>
        <taxon>Clostridia</taxon>
        <taxon>Lachnospirales</taxon>
        <taxon>Lachnospiraceae</taxon>
        <taxon>Gallintestinimicrobium</taxon>
    </lineage>
</organism>
<dbReference type="PANTHER" id="PTHR43525:SF1">
    <property type="entry name" value="PROTEIN MALY"/>
    <property type="match status" value="1"/>
</dbReference>
<comment type="caution">
    <text evidence="7">The sequence shown here is derived from an EMBL/GenBank/DDBJ whole genome shotgun (WGS) entry which is preliminary data.</text>
</comment>
<evidence type="ECO:0000259" key="6">
    <source>
        <dbReference type="Pfam" id="PF00155"/>
    </source>
</evidence>
<dbReference type="InterPro" id="IPR015422">
    <property type="entry name" value="PyrdxlP-dep_Trfase_small"/>
</dbReference>
<evidence type="ECO:0000256" key="5">
    <source>
        <dbReference type="ARBA" id="ARBA00037974"/>
    </source>
</evidence>
<dbReference type="SUPFAM" id="SSF53383">
    <property type="entry name" value="PLP-dependent transferases"/>
    <property type="match status" value="1"/>
</dbReference>